<comment type="caution">
    <text evidence="1">The sequence shown here is derived from an EMBL/GenBank/DDBJ whole genome shotgun (WGS) entry which is preliminary data.</text>
</comment>
<dbReference type="EMBL" id="MVBM01000018">
    <property type="protein sequence ID" value="OOK63512.1"/>
    <property type="molecule type" value="Genomic_DNA"/>
</dbReference>
<name>A0A1V3W9G4_MYCKA</name>
<dbReference type="Proteomes" id="UP000189229">
    <property type="component" value="Unassembled WGS sequence"/>
</dbReference>
<evidence type="ECO:0000313" key="2">
    <source>
        <dbReference type="Proteomes" id="UP000189229"/>
    </source>
</evidence>
<feature type="non-terminal residue" evidence="1">
    <location>
        <position position="69"/>
    </location>
</feature>
<evidence type="ECO:0000313" key="1">
    <source>
        <dbReference type="EMBL" id="OOK63512.1"/>
    </source>
</evidence>
<protein>
    <submittedName>
        <fullName evidence="1">Uncharacterized protein</fullName>
    </submittedName>
</protein>
<sequence>MFMAMLEGMKEESVGFLFNVTVEAGPAPQVEVAPVEEPEDLAEFATARRPPPSSVAVAQRCPRRLQVSC</sequence>
<proteinExistence type="predicted"/>
<accession>A0A1V3W9G4</accession>
<organism evidence="1 2">
    <name type="scientific">Mycobacterium kansasii</name>
    <dbReference type="NCBI Taxonomy" id="1768"/>
    <lineage>
        <taxon>Bacteria</taxon>
        <taxon>Bacillati</taxon>
        <taxon>Actinomycetota</taxon>
        <taxon>Actinomycetes</taxon>
        <taxon>Mycobacteriales</taxon>
        <taxon>Mycobacteriaceae</taxon>
        <taxon>Mycobacterium</taxon>
    </lineage>
</organism>
<dbReference type="AlphaFoldDB" id="A0A1V3W9G4"/>
<gene>
    <name evidence="1" type="ORF">BZL30_9439</name>
</gene>
<reference evidence="1 2" key="1">
    <citation type="submission" date="2017-02" db="EMBL/GenBank/DDBJ databases">
        <title>Complete genome sequences of Mycobacterium kansasii strains isolated from rhesus macaques.</title>
        <authorList>
            <person name="Panda A."/>
            <person name="Nagaraj S."/>
            <person name="Zhao X."/>
            <person name="Tettelin H."/>
            <person name="Detolla L.J."/>
        </authorList>
    </citation>
    <scope>NUCLEOTIDE SEQUENCE [LARGE SCALE GENOMIC DNA]</scope>
    <source>
        <strain evidence="1 2">11-3813</strain>
    </source>
</reference>